<dbReference type="RefSeq" id="WP_052880766.1">
    <property type="nucleotide sequence ID" value="NZ_CP010904.1"/>
</dbReference>
<sequence>MSDIRNPESCREHPGEKRAGFERRFRAAGIAWPEYCARWLAAERCGGKRREALARKIESGEPLAYALGHVPFRELDLGIDRRALIPRPETEELAGLALEALRGMPGPPERRRVVDVGTGSGCVALSLAHEFPGPAYVATDASSAALELARENAVRNGLDPGPEWRETDLLAGIEGAFDLVVSNPPYVTTAEWEALEPSVRKYEPAAALRAGADGLDLIRRLLPAAHAVLGSGGVLLMEIGAGQADAVRGLLRAAGFGRIDVIRDRAGKDRFARAHKT</sequence>
<gene>
    <name evidence="7" type="primary">prmC</name>
    <name evidence="7" type="ORF">L21SP4_00032</name>
</gene>
<dbReference type="SUPFAM" id="SSF53335">
    <property type="entry name" value="S-adenosyl-L-methionine-dependent methyltransferases"/>
    <property type="match status" value="1"/>
</dbReference>
<feature type="domain" description="Methyltransferase small" evidence="6">
    <location>
        <begin position="109"/>
        <end position="190"/>
    </location>
</feature>
<dbReference type="InterPro" id="IPR019874">
    <property type="entry name" value="RF_methyltr_PrmC"/>
</dbReference>
<dbReference type="InterPro" id="IPR007848">
    <property type="entry name" value="Small_mtfrase_dom"/>
</dbReference>
<evidence type="ECO:0000256" key="1">
    <source>
        <dbReference type="ARBA" id="ARBA00012771"/>
    </source>
</evidence>
<dbReference type="STRING" id="1307763.L21SP4_00032"/>
<name>A0A0G3EA54_9BACT</name>
<dbReference type="GO" id="GO:0032259">
    <property type="term" value="P:methylation"/>
    <property type="evidence" value="ECO:0007669"/>
    <property type="project" value="UniProtKB-KW"/>
</dbReference>
<evidence type="ECO:0000259" key="6">
    <source>
        <dbReference type="Pfam" id="PF05175"/>
    </source>
</evidence>
<dbReference type="AlphaFoldDB" id="A0A0G3EA54"/>
<dbReference type="Gene3D" id="3.40.50.150">
    <property type="entry name" value="Vaccinia Virus protein VP39"/>
    <property type="match status" value="1"/>
</dbReference>
<dbReference type="KEGG" id="vbl:L21SP4_00032"/>
<evidence type="ECO:0000256" key="5">
    <source>
        <dbReference type="ARBA" id="ARBA00048391"/>
    </source>
</evidence>
<dbReference type="EMBL" id="CP010904">
    <property type="protein sequence ID" value="AKJ63321.1"/>
    <property type="molecule type" value="Genomic_DNA"/>
</dbReference>
<dbReference type="GO" id="GO:0003676">
    <property type="term" value="F:nucleic acid binding"/>
    <property type="evidence" value="ECO:0007669"/>
    <property type="project" value="InterPro"/>
</dbReference>
<dbReference type="PATRIC" id="fig|1609981.3.peg.36"/>
<dbReference type="NCBIfam" id="TIGR03534">
    <property type="entry name" value="RF_mod_PrmC"/>
    <property type="match status" value="1"/>
</dbReference>
<reference evidence="7 8" key="2">
    <citation type="journal article" date="2016" name="ISME J.">
        <title>Characterization of the first cultured representative of Verrucomicrobia subdivision 5 indicates the proposal of a novel phylum.</title>
        <authorList>
            <person name="Spring S."/>
            <person name="Bunk B."/>
            <person name="Sproer C."/>
            <person name="Schumann P."/>
            <person name="Rohde M."/>
            <person name="Tindall B.J."/>
            <person name="Klenk H.P."/>
        </authorList>
    </citation>
    <scope>NUCLEOTIDE SEQUENCE [LARGE SCALE GENOMIC DNA]</scope>
    <source>
        <strain evidence="7 8">L21-Fru-AB</strain>
    </source>
</reference>
<protein>
    <recommendedName>
        <fullName evidence="1">peptide chain release factor N(5)-glutamine methyltransferase</fullName>
        <ecNumber evidence="1">2.1.1.297</ecNumber>
    </recommendedName>
</protein>
<evidence type="ECO:0000313" key="7">
    <source>
        <dbReference type="EMBL" id="AKJ63321.1"/>
    </source>
</evidence>
<evidence type="ECO:0000256" key="4">
    <source>
        <dbReference type="ARBA" id="ARBA00022691"/>
    </source>
</evidence>
<dbReference type="OrthoDB" id="9800643at2"/>
<comment type="catalytic activity">
    <reaction evidence="5">
        <text>L-glutaminyl-[peptide chain release factor] + S-adenosyl-L-methionine = N(5)-methyl-L-glutaminyl-[peptide chain release factor] + S-adenosyl-L-homocysteine + H(+)</text>
        <dbReference type="Rhea" id="RHEA:42896"/>
        <dbReference type="Rhea" id="RHEA-COMP:10271"/>
        <dbReference type="Rhea" id="RHEA-COMP:10272"/>
        <dbReference type="ChEBI" id="CHEBI:15378"/>
        <dbReference type="ChEBI" id="CHEBI:30011"/>
        <dbReference type="ChEBI" id="CHEBI:57856"/>
        <dbReference type="ChEBI" id="CHEBI:59789"/>
        <dbReference type="ChEBI" id="CHEBI:61891"/>
        <dbReference type="EC" id="2.1.1.297"/>
    </reaction>
</comment>
<keyword evidence="3 7" id="KW-0808">Transferase</keyword>
<dbReference type="NCBIfam" id="TIGR00536">
    <property type="entry name" value="hemK_fam"/>
    <property type="match status" value="1"/>
</dbReference>
<evidence type="ECO:0000256" key="3">
    <source>
        <dbReference type="ARBA" id="ARBA00022679"/>
    </source>
</evidence>
<proteinExistence type="predicted"/>
<dbReference type="InterPro" id="IPR029063">
    <property type="entry name" value="SAM-dependent_MTases_sf"/>
</dbReference>
<dbReference type="Pfam" id="PF05175">
    <property type="entry name" value="MTS"/>
    <property type="match status" value="1"/>
</dbReference>
<accession>A0A0G3EA54</accession>
<dbReference type="InterPro" id="IPR050320">
    <property type="entry name" value="N5-glutamine_MTase"/>
</dbReference>
<dbReference type="PANTHER" id="PTHR18895">
    <property type="entry name" value="HEMK METHYLTRANSFERASE"/>
    <property type="match status" value="1"/>
</dbReference>
<evidence type="ECO:0000313" key="8">
    <source>
        <dbReference type="Proteomes" id="UP000035268"/>
    </source>
</evidence>
<dbReference type="PROSITE" id="PS00092">
    <property type="entry name" value="N6_MTASE"/>
    <property type="match status" value="1"/>
</dbReference>
<keyword evidence="4" id="KW-0949">S-adenosyl-L-methionine</keyword>
<dbReference type="GO" id="GO:0102559">
    <property type="term" value="F:peptide chain release factor N(5)-glutamine methyltransferase activity"/>
    <property type="evidence" value="ECO:0007669"/>
    <property type="project" value="UniProtKB-EC"/>
</dbReference>
<dbReference type="Proteomes" id="UP000035268">
    <property type="component" value="Chromosome"/>
</dbReference>
<dbReference type="EC" id="2.1.1.297" evidence="1"/>
<dbReference type="InterPro" id="IPR004556">
    <property type="entry name" value="HemK-like"/>
</dbReference>
<reference evidence="8" key="1">
    <citation type="submission" date="2015-02" db="EMBL/GenBank/DDBJ databases">
        <title>Description and complete genome sequence of the first cultured representative of the subdivision 5 of the Verrucomicrobia phylum.</title>
        <authorList>
            <person name="Spring S."/>
            <person name="Bunk B."/>
            <person name="Sproer C."/>
            <person name="Klenk H.-P."/>
        </authorList>
    </citation>
    <scope>NUCLEOTIDE SEQUENCE [LARGE SCALE GENOMIC DNA]</scope>
    <source>
        <strain evidence="8">L21-Fru-AB</strain>
    </source>
</reference>
<dbReference type="InterPro" id="IPR002052">
    <property type="entry name" value="DNA_methylase_N6_adenine_CS"/>
</dbReference>
<keyword evidence="2 7" id="KW-0489">Methyltransferase</keyword>
<dbReference type="PANTHER" id="PTHR18895:SF74">
    <property type="entry name" value="MTRF1L RELEASE FACTOR GLUTAMINE METHYLTRANSFERASE"/>
    <property type="match status" value="1"/>
</dbReference>
<evidence type="ECO:0000256" key="2">
    <source>
        <dbReference type="ARBA" id="ARBA00022603"/>
    </source>
</evidence>
<keyword evidence="8" id="KW-1185">Reference proteome</keyword>
<dbReference type="CDD" id="cd02440">
    <property type="entry name" value="AdoMet_MTases"/>
    <property type="match status" value="1"/>
</dbReference>
<organism evidence="7 8">
    <name type="scientific">Kiritimatiella glycovorans</name>
    <dbReference type="NCBI Taxonomy" id="1307763"/>
    <lineage>
        <taxon>Bacteria</taxon>
        <taxon>Pseudomonadati</taxon>
        <taxon>Kiritimatiellota</taxon>
        <taxon>Kiritimatiellia</taxon>
        <taxon>Kiritimatiellales</taxon>
        <taxon>Kiritimatiellaceae</taxon>
        <taxon>Kiritimatiella</taxon>
    </lineage>
</organism>